<name>A0A8X6JKL2_TRICU</name>
<protein>
    <submittedName>
        <fullName evidence="1">Uncharacterized protein</fullName>
    </submittedName>
</protein>
<comment type="caution">
    <text evidence="1">The sequence shown here is derived from an EMBL/GenBank/DDBJ whole genome shotgun (WGS) entry which is preliminary data.</text>
</comment>
<accession>A0A8X6JKL2</accession>
<evidence type="ECO:0000313" key="1">
    <source>
        <dbReference type="EMBL" id="GFR29123.1"/>
    </source>
</evidence>
<dbReference type="AlphaFoldDB" id="A0A8X6JKL2"/>
<proteinExistence type="predicted"/>
<reference evidence="1" key="1">
    <citation type="submission" date="2020-07" db="EMBL/GenBank/DDBJ databases">
        <title>Multicomponent nature underlies the extraordinary mechanical properties of spider dragline silk.</title>
        <authorList>
            <person name="Kono N."/>
            <person name="Nakamura H."/>
            <person name="Mori M."/>
            <person name="Yoshida Y."/>
            <person name="Ohtoshi R."/>
            <person name="Malay A.D."/>
            <person name="Moran D.A.P."/>
            <person name="Tomita M."/>
            <person name="Numata K."/>
            <person name="Arakawa K."/>
        </authorList>
    </citation>
    <scope>NUCLEOTIDE SEQUENCE</scope>
</reference>
<gene>
    <name evidence="1" type="ORF">TNCT_711711</name>
</gene>
<feature type="non-terminal residue" evidence="1">
    <location>
        <position position="1"/>
    </location>
</feature>
<organism evidence="1 2">
    <name type="scientific">Trichonephila clavata</name>
    <name type="common">Joro spider</name>
    <name type="synonym">Nephila clavata</name>
    <dbReference type="NCBI Taxonomy" id="2740835"/>
    <lineage>
        <taxon>Eukaryota</taxon>
        <taxon>Metazoa</taxon>
        <taxon>Ecdysozoa</taxon>
        <taxon>Arthropoda</taxon>
        <taxon>Chelicerata</taxon>
        <taxon>Arachnida</taxon>
        <taxon>Araneae</taxon>
        <taxon>Araneomorphae</taxon>
        <taxon>Entelegynae</taxon>
        <taxon>Araneoidea</taxon>
        <taxon>Nephilidae</taxon>
        <taxon>Trichonephila</taxon>
    </lineage>
</organism>
<dbReference type="EMBL" id="BMAO01039133">
    <property type="protein sequence ID" value="GFR29123.1"/>
    <property type="molecule type" value="Genomic_DNA"/>
</dbReference>
<sequence>APKKNWNCLLLSTLHGGDTMDSFAAPSTSDLVEI</sequence>
<evidence type="ECO:0000313" key="2">
    <source>
        <dbReference type="Proteomes" id="UP000887116"/>
    </source>
</evidence>
<keyword evidence="2" id="KW-1185">Reference proteome</keyword>
<dbReference type="Proteomes" id="UP000887116">
    <property type="component" value="Unassembled WGS sequence"/>
</dbReference>